<keyword evidence="8" id="KW-1185">Reference proteome</keyword>
<accession>A0AA89BMH2</accession>
<dbReference type="Pfam" id="PF13445">
    <property type="entry name" value="zf-RING_UBOX"/>
    <property type="match status" value="1"/>
</dbReference>
<keyword evidence="5" id="KW-0812">Transmembrane</keyword>
<evidence type="ECO:0000256" key="3">
    <source>
        <dbReference type="ARBA" id="ARBA00022833"/>
    </source>
</evidence>
<keyword evidence="5" id="KW-0472">Membrane</keyword>
<keyword evidence="5" id="KW-1133">Transmembrane helix</keyword>
<dbReference type="Gene3D" id="3.30.40.10">
    <property type="entry name" value="Zinc/RING finger domain, C3HC4 (zinc finger)"/>
    <property type="match status" value="1"/>
</dbReference>
<name>A0AA89BMH2_PINIB</name>
<gene>
    <name evidence="7" type="ORF">FSP39_023713</name>
</gene>
<keyword evidence="3" id="KW-0862">Zinc</keyword>
<feature type="transmembrane region" description="Helical" evidence="5">
    <location>
        <begin position="266"/>
        <end position="286"/>
    </location>
</feature>
<dbReference type="AlphaFoldDB" id="A0AA89BMH2"/>
<dbReference type="EMBL" id="VSWD01000012">
    <property type="protein sequence ID" value="KAK3086804.1"/>
    <property type="molecule type" value="Genomic_DNA"/>
</dbReference>
<evidence type="ECO:0000313" key="8">
    <source>
        <dbReference type="Proteomes" id="UP001186944"/>
    </source>
</evidence>
<keyword evidence="1" id="KW-0479">Metal-binding</keyword>
<proteinExistence type="predicted"/>
<dbReference type="InterPro" id="IPR027370">
    <property type="entry name" value="Znf-RING_euk"/>
</dbReference>
<evidence type="ECO:0000256" key="4">
    <source>
        <dbReference type="PROSITE-ProRule" id="PRU00175"/>
    </source>
</evidence>
<dbReference type="PROSITE" id="PS00518">
    <property type="entry name" value="ZF_RING_1"/>
    <property type="match status" value="1"/>
</dbReference>
<evidence type="ECO:0000259" key="6">
    <source>
        <dbReference type="PROSITE" id="PS50089"/>
    </source>
</evidence>
<comment type="caution">
    <text evidence="7">The sequence shown here is derived from an EMBL/GenBank/DDBJ whole genome shotgun (WGS) entry which is preliminary data.</text>
</comment>
<dbReference type="InterPro" id="IPR017907">
    <property type="entry name" value="Znf_RING_CS"/>
</dbReference>
<feature type="transmembrane region" description="Helical" evidence="5">
    <location>
        <begin position="217"/>
        <end position="245"/>
    </location>
</feature>
<evidence type="ECO:0000256" key="1">
    <source>
        <dbReference type="ARBA" id="ARBA00022723"/>
    </source>
</evidence>
<evidence type="ECO:0000256" key="5">
    <source>
        <dbReference type="SAM" id="Phobius"/>
    </source>
</evidence>
<feature type="transmembrane region" description="Helical" evidence="5">
    <location>
        <begin position="298"/>
        <end position="317"/>
    </location>
</feature>
<dbReference type="InterPro" id="IPR013083">
    <property type="entry name" value="Znf_RING/FYVE/PHD"/>
</dbReference>
<dbReference type="InterPro" id="IPR001841">
    <property type="entry name" value="Znf_RING"/>
</dbReference>
<sequence>MGFCSICFESLKRPTCCIPCGHVFCSACIRRWESQANRQRSFSFGYPQSFTCPQCRCDIYQTQNIRFDDTETDEAEEEYSDPWDQPDDYSNIVHSLSNIWSQSQIRHMCVRWKESLFAHTWIRKTWDFMKFCGNSSINFISDFQQVQGGPERKLSWLKDKGKEKYEQVKSRIINHHRIATLRTQWSNLHDDKKFGITLAAFIILVLILADAQNADGFLQAVVFPIINAVISIGYEILSCLTFCMVRPIVCSARCLLEVGLSFLEMFFTVVKAPVEIMIILILLPRYVLLGLFSFTTNVLFALMKTVLPLFVLVYFLSPDVQRRCHEMFAHLQNNLQNGNARNGHAPNDQPQQQN</sequence>
<reference evidence="7" key="1">
    <citation type="submission" date="2019-08" db="EMBL/GenBank/DDBJ databases">
        <title>The improved chromosome-level genome for the pearl oyster Pinctada fucata martensii using PacBio sequencing and Hi-C.</title>
        <authorList>
            <person name="Zheng Z."/>
        </authorList>
    </citation>
    <scope>NUCLEOTIDE SEQUENCE</scope>
    <source>
        <strain evidence="7">ZZ-2019</strain>
        <tissue evidence="7">Adductor muscle</tissue>
    </source>
</reference>
<dbReference type="PROSITE" id="PS50089">
    <property type="entry name" value="ZF_RING_2"/>
    <property type="match status" value="1"/>
</dbReference>
<feature type="domain" description="RING-type" evidence="6">
    <location>
        <begin position="4"/>
        <end position="56"/>
    </location>
</feature>
<protein>
    <recommendedName>
        <fullName evidence="6">RING-type domain-containing protein</fullName>
    </recommendedName>
</protein>
<dbReference type="SUPFAM" id="SSF57850">
    <property type="entry name" value="RING/U-box"/>
    <property type="match status" value="1"/>
</dbReference>
<dbReference type="Proteomes" id="UP001186944">
    <property type="component" value="Unassembled WGS sequence"/>
</dbReference>
<dbReference type="SMART" id="SM00184">
    <property type="entry name" value="RING"/>
    <property type="match status" value="1"/>
</dbReference>
<organism evidence="7 8">
    <name type="scientific">Pinctada imbricata</name>
    <name type="common">Atlantic pearl-oyster</name>
    <name type="synonym">Pinctada martensii</name>
    <dbReference type="NCBI Taxonomy" id="66713"/>
    <lineage>
        <taxon>Eukaryota</taxon>
        <taxon>Metazoa</taxon>
        <taxon>Spiralia</taxon>
        <taxon>Lophotrochozoa</taxon>
        <taxon>Mollusca</taxon>
        <taxon>Bivalvia</taxon>
        <taxon>Autobranchia</taxon>
        <taxon>Pteriomorphia</taxon>
        <taxon>Pterioida</taxon>
        <taxon>Pterioidea</taxon>
        <taxon>Pteriidae</taxon>
        <taxon>Pinctada</taxon>
    </lineage>
</organism>
<dbReference type="GO" id="GO:0008270">
    <property type="term" value="F:zinc ion binding"/>
    <property type="evidence" value="ECO:0007669"/>
    <property type="project" value="UniProtKB-KW"/>
</dbReference>
<evidence type="ECO:0000313" key="7">
    <source>
        <dbReference type="EMBL" id="KAK3086804.1"/>
    </source>
</evidence>
<keyword evidence="2 4" id="KW-0863">Zinc-finger</keyword>
<feature type="transmembrane region" description="Helical" evidence="5">
    <location>
        <begin position="194"/>
        <end position="211"/>
    </location>
</feature>
<evidence type="ECO:0000256" key="2">
    <source>
        <dbReference type="ARBA" id="ARBA00022771"/>
    </source>
</evidence>